<dbReference type="EMBL" id="SNRW01002465">
    <property type="protein sequence ID" value="KAA6392679.1"/>
    <property type="molecule type" value="Genomic_DNA"/>
</dbReference>
<comment type="caution">
    <text evidence="1">The sequence shown here is derived from an EMBL/GenBank/DDBJ whole genome shotgun (WGS) entry which is preliminary data.</text>
</comment>
<dbReference type="Proteomes" id="UP000324800">
    <property type="component" value="Unassembled WGS sequence"/>
</dbReference>
<dbReference type="AlphaFoldDB" id="A0A5J4WEF8"/>
<accession>A0A5J4WEF8</accession>
<sequence length="570" mass="64441">MVQTCQVNWTITIPANTLAIQLNVTNEENDDDDKRINFNGKADQQAVVAKSMTQANQKYYGKEAKGDEKSERLPFWLGFSTACGPFHQFQLMHDATALWRTSIYAREQAAISSNSLSDLCTSNNVSVSPLESIINGKRHCGIFIDIPLSDIDEQSATTPWYFRIPFDITFSGVLDLNLLNPIFNSFPVLSRNYASLFLQLWIQDYLQDLKVVWLNKTDAVQNLNLAYYMILSEKPDIVYLLAEPTINGEFGYKKLNVRIVNMQNAAAAERGPQNSISQINNARFEKLEIQNIYFNVENEEAIVNMIREQIIVNFPTQVFRSQSSNFPFSGFTDTSGAMQSILSFSNIKSLFITFAMPLYPTSFYPILFYDFDLIIEQRHVVNQPYDALTQTVNGLIFDCFIDQNVDSAPSDLYHSLTFENLNCTDKGGFYGRDDVNVFTTTTLFQGTKASKTLYPNKYILARKLTTEDSFMRGYNSSKLGARTNIQVILHGNLTIGVSDSTYLNKDQNQNDLKQFIAMRSYPDPTKASVTPELHYLCDAFMRITFDNNPDPQVLNIDVIGEIGGSTINAG</sequence>
<organism evidence="1 2">
    <name type="scientific">Streblomastix strix</name>
    <dbReference type="NCBI Taxonomy" id="222440"/>
    <lineage>
        <taxon>Eukaryota</taxon>
        <taxon>Metamonada</taxon>
        <taxon>Preaxostyla</taxon>
        <taxon>Oxymonadida</taxon>
        <taxon>Streblomastigidae</taxon>
        <taxon>Streblomastix</taxon>
    </lineage>
</organism>
<evidence type="ECO:0000313" key="1">
    <source>
        <dbReference type="EMBL" id="KAA6392679.1"/>
    </source>
</evidence>
<evidence type="ECO:0000313" key="2">
    <source>
        <dbReference type="Proteomes" id="UP000324800"/>
    </source>
</evidence>
<protein>
    <submittedName>
        <fullName evidence="1">Uncharacterized protein</fullName>
    </submittedName>
</protein>
<proteinExistence type="predicted"/>
<reference evidence="1 2" key="1">
    <citation type="submission" date="2019-03" db="EMBL/GenBank/DDBJ databases">
        <title>Single cell metagenomics reveals metabolic interactions within the superorganism composed of flagellate Streblomastix strix and complex community of Bacteroidetes bacteria on its surface.</title>
        <authorList>
            <person name="Treitli S.C."/>
            <person name="Kolisko M."/>
            <person name="Husnik F."/>
            <person name="Keeling P."/>
            <person name="Hampl V."/>
        </authorList>
    </citation>
    <scope>NUCLEOTIDE SEQUENCE [LARGE SCALE GENOMIC DNA]</scope>
    <source>
        <strain evidence="1">ST1C</strain>
    </source>
</reference>
<gene>
    <name evidence="1" type="ORF">EZS28_011794</name>
</gene>
<name>A0A5J4WEF8_9EUKA</name>